<dbReference type="Proteomes" id="UP000249723">
    <property type="component" value="Unassembled WGS sequence"/>
</dbReference>
<dbReference type="EMBL" id="FMWP01000011">
    <property type="protein sequence ID" value="SCZ87798.1"/>
    <property type="molecule type" value="Genomic_DNA"/>
</dbReference>
<sequence length="76" mass="8846">MQIYHTPTPPDTTAYTRNPQSQFMWLCHKWKFATPSSASQHLRHPPPLRDPRPQHYYVILVPRLLKLATSSPTPLV</sequence>
<proteinExistence type="predicted"/>
<evidence type="ECO:0000313" key="1">
    <source>
        <dbReference type="EMBL" id="SCZ87798.1"/>
    </source>
</evidence>
<name>A0A2X0K951_9BASI</name>
<gene>
    <name evidence="1" type="ORF">BZ3500_MVSOF-1268-A1-R1_CHR2-3G05266</name>
</gene>
<protein>
    <submittedName>
        <fullName evidence="1">BZ3500_MvSof-1268-A1-R1_Chr2-3g05266 protein</fullName>
    </submittedName>
</protein>
<dbReference type="AlphaFoldDB" id="A0A2X0K951"/>
<accession>A0A2X0K951</accession>
<reference evidence="2" key="1">
    <citation type="submission" date="2016-10" db="EMBL/GenBank/DDBJ databases">
        <authorList>
            <person name="Jeantristanb JTB J.-T."/>
            <person name="Ricardo R."/>
        </authorList>
    </citation>
    <scope>NUCLEOTIDE SEQUENCE [LARGE SCALE GENOMIC DNA]</scope>
</reference>
<keyword evidence="2" id="KW-1185">Reference proteome</keyword>
<evidence type="ECO:0000313" key="2">
    <source>
        <dbReference type="Proteomes" id="UP000249723"/>
    </source>
</evidence>
<organism evidence="1 2">
    <name type="scientific">Microbotryum saponariae</name>
    <dbReference type="NCBI Taxonomy" id="289078"/>
    <lineage>
        <taxon>Eukaryota</taxon>
        <taxon>Fungi</taxon>
        <taxon>Dikarya</taxon>
        <taxon>Basidiomycota</taxon>
        <taxon>Pucciniomycotina</taxon>
        <taxon>Microbotryomycetes</taxon>
        <taxon>Microbotryales</taxon>
        <taxon>Microbotryaceae</taxon>
        <taxon>Microbotryum</taxon>
    </lineage>
</organism>